<reference evidence="1" key="1">
    <citation type="submission" date="2023-07" db="EMBL/GenBank/DDBJ databases">
        <authorList>
            <consortium name="AG Swart"/>
            <person name="Singh M."/>
            <person name="Singh A."/>
            <person name="Seah K."/>
            <person name="Emmerich C."/>
        </authorList>
    </citation>
    <scope>NUCLEOTIDE SEQUENCE</scope>
    <source>
        <strain evidence="1">DP1</strain>
    </source>
</reference>
<gene>
    <name evidence="1" type="ORF">ECRASSUSDP1_LOCUS10427</name>
</gene>
<accession>A0AAD1XAH0</accession>
<protein>
    <submittedName>
        <fullName evidence="1">Uncharacterized protein</fullName>
    </submittedName>
</protein>
<dbReference type="Proteomes" id="UP001295684">
    <property type="component" value="Unassembled WGS sequence"/>
</dbReference>
<evidence type="ECO:0000313" key="1">
    <source>
        <dbReference type="EMBL" id="CAI2369129.1"/>
    </source>
</evidence>
<sequence length="341" mass="39334">MSETTLEIYLKAKNIHFKTRISQIYNCAVSSKIQLDASDPEKLGIKDIGCKKKHESLKGEFEDLLEQAQKIIKITDDQKTIHADHSDKDKDKQRVIGTIEENIHQESKDIDSQVYFSLLERLCRGIFKQNSTVHLDLDLSDKKYVTFLKSMRPLPFPYLKRITVTNVSPKNLPAFRNLIQSLSWGTVQALNLKLFNDELINQRKFLHSVLNVCSKVNSEVSFEYTVISPTSLMKLLSVCRNTGELYFSNCNIYIPKVPDFRYSLDGSTISKLAFVACRINGWKMTRTSLDDFSRLLEGLPKSLDFRETLKEFDGRSSFVSWKMVERILREHGFDKTNVVKD</sequence>
<name>A0AAD1XAH0_EUPCR</name>
<proteinExistence type="predicted"/>
<evidence type="ECO:0000313" key="2">
    <source>
        <dbReference type="Proteomes" id="UP001295684"/>
    </source>
</evidence>
<comment type="caution">
    <text evidence="1">The sequence shown here is derived from an EMBL/GenBank/DDBJ whole genome shotgun (WGS) entry which is preliminary data.</text>
</comment>
<dbReference type="EMBL" id="CAMPGE010010281">
    <property type="protein sequence ID" value="CAI2369129.1"/>
    <property type="molecule type" value="Genomic_DNA"/>
</dbReference>
<dbReference type="AlphaFoldDB" id="A0AAD1XAH0"/>
<keyword evidence="2" id="KW-1185">Reference proteome</keyword>
<organism evidence="1 2">
    <name type="scientific">Euplotes crassus</name>
    <dbReference type="NCBI Taxonomy" id="5936"/>
    <lineage>
        <taxon>Eukaryota</taxon>
        <taxon>Sar</taxon>
        <taxon>Alveolata</taxon>
        <taxon>Ciliophora</taxon>
        <taxon>Intramacronucleata</taxon>
        <taxon>Spirotrichea</taxon>
        <taxon>Hypotrichia</taxon>
        <taxon>Euplotida</taxon>
        <taxon>Euplotidae</taxon>
        <taxon>Moneuplotes</taxon>
    </lineage>
</organism>